<sequence>MGREGRLPGWLCGLVEESFFVACGTHQSLKKNEKNILCLDCCTSICPHCAPSHPSHPLLQVRRYVYNDVVRLDDLEKLIDCSFVQPYTINSAKVVFLKPRPQSRPFKGSGNVCLGCDRILQEPFYYCSLACKVEHVVAQGADLSTILVRFHQSHLAFANLDRLQMDPSDDLGAGSNDQFVSTSVLQDCQTHASAGFGRTDNTKRKKSCGVDGRDFFPGIMLSISSRRKGAPHRSPLS</sequence>
<dbReference type="OrthoDB" id="1908108at2759"/>
<evidence type="ECO:0000313" key="1">
    <source>
        <dbReference type="EMBL" id="KAG0487194.1"/>
    </source>
</evidence>
<dbReference type="PANTHER" id="PTHR31065:SF46">
    <property type="entry name" value="PLATZ TRANSCRIPTION FACTOR FAMILY PROTEIN-RELATED"/>
    <property type="match status" value="1"/>
</dbReference>
<dbReference type="Proteomes" id="UP000639772">
    <property type="component" value="Unassembled WGS sequence"/>
</dbReference>
<organism evidence="1 2">
    <name type="scientific">Vanilla planifolia</name>
    <name type="common">Vanilla</name>
    <dbReference type="NCBI Taxonomy" id="51239"/>
    <lineage>
        <taxon>Eukaryota</taxon>
        <taxon>Viridiplantae</taxon>
        <taxon>Streptophyta</taxon>
        <taxon>Embryophyta</taxon>
        <taxon>Tracheophyta</taxon>
        <taxon>Spermatophyta</taxon>
        <taxon>Magnoliopsida</taxon>
        <taxon>Liliopsida</taxon>
        <taxon>Asparagales</taxon>
        <taxon>Orchidaceae</taxon>
        <taxon>Vanilloideae</taxon>
        <taxon>Vanilleae</taxon>
        <taxon>Vanilla</taxon>
    </lineage>
</organism>
<dbReference type="PANTHER" id="PTHR31065">
    <property type="entry name" value="PLATZ TRANSCRIPTION FACTOR FAMILY PROTEIN"/>
    <property type="match status" value="1"/>
</dbReference>
<dbReference type="InterPro" id="IPR006734">
    <property type="entry name" value="PLATZ"/>
</dbReference>
<dbReference type="AlphaFoldDB" id="A0A835V4K7"/>
<name>A0A835V4K7_VANPL</name>
<accession>A0A835V4K7</accession>
<evidence type="ECO:0000313" key="2">
    <source>
        <dbReference type="Proteomes" id="UP000639772"/>
    </source>
</evidence>
<gene>
    <name evidence="1" type="ORF">HPP92_009289</name>
</gene>
<proteinExistence type="predicted"/>
<dbReference type="Pfam" id="PF04640">
    <property type="entry name" value="PLATZ"/>
    <property type="match status" value="1"/>
</dbReference>
<reference evidence="1 2" key="1">
    <citation type="journal article" date="2020" name="Nat. Food">
        <title>A phased Vanilla planifolia genome enables genetic improvement of flavour and production.</title>
        <authorList>
            <person name="Hasing T."/>
            <person name="Tang H."/>
            <person name="Brym M."/>
            <person name="Khazi F."/>
            <person name="Huang T."/>
            <person name="Chambers A.H."/>
        </authorList>
    </citation>
    <scope>NUCLEOTIDE SEQUENCE [LARGE SCALE GENOMIC DNA]</scope>
    <source>
        <tissue evidence="1">Leaf</tissue>
    </source>
</reference>
<dbReference type="EMBL" id="JADCNM010000004">
    <property type="protein sequence ID" value="KAG0487194.1"/>
    <property type="molecule type" value="Genomic_DNA"/>
</dbReference>
<protein>
    <recommendedName>
        <fullName evidence="3">B box-type domain-containing protein</fullName>
    </recommendedName>
</protein>
<evidence type="ECO:0008006" key="3">
    <source>
        <dbReference type="Google" id="ProtNLM"/>
    </source>
</evidence>
<comment type="caution">
    <text evidence="1">The sequence shown here is derived from an EMBL/GenBank/DDBJ whole genome shotgun (WGS) entry which is preliminary data.</text>
</comment>